<feature type="domain" description="Peptidase M41" evidence="2">
    <location>
        <begin position="232"/>
        <end position="330"/>
    </location>
</feature>
<feature type="transmembrane region" description="Helical" evidence="1">
    <location>
        <begin position="73"/>
        <end position="99"/>
    </location>
</feature>
<evidence type="ECO:0000259" key="2">
    <source>
        <dbReference type="Pfam" id="PF01434"/>
    </source>
</evidence>
<protein>
    <recommendedName>
        <fullName evidence="2">Peptidase M41 domain-containing protein</fullName>
    </recommendedName>
</protein>
<sequence>MSKLIHRLSSLITNPLFLMAAVTVVLNLLGNAIRWGLGVESSLILPVLQGALSVVVADRLVNGKEPWKKRWAAIIALAGENWPTLTKLAVLVTIMFIASEQSTTPTTPLVQQVYNLVSMLAPITVVIWLTVNALRIAARDGGQLMLGRQFMDLICAATAYQVVLALIGTTGDDVYFWIVAQPNEVAVFLATGLFIAVIVKIMGSSAAQAYASMVFAEEPFEKSSMAIQPPLSEQDLRYIAAHEAGHALAYAALGTIPADIRVVGHPEKGKQRALGHVTGIPTPHRLEKTEFVEWQMLVLLCGKQGEIAMFGQATLGSTNDHSRWLDYARQYLVSQNKRLFYGSPRNEFEHNYDCRQIESLLAQQQELVSDLFAMNPAAFKALYQAVLDKGTLGHDELVPILCQVNLPPKFAQPNGPVREISCVPV</sequence>
<dbReference type="InterPro" id="IPR000642">
    <property type="entry name" value="Peptidase_M41"/>
</dbReference>
<proteinExistence type="predicted"/>
<dbReference type="Gene3D" id="1.20.58.760">
    <property type="entry name" value="Peptidase M41"/>
    <property type="match status" value="1"/>
</dbReference>
<dbReference type="GO" id="GO:0006508">
    <property type="term" value="P:proteolysis"/>
    <property type="evidence" value="ECO:0007669"/>
    <property type="project" value="InterPro"/>
</dbReference>
<organism evidence="3">
    <name type="scientific">marine sediment metagenome</name>
    <dbReference type="NCBI Taxonomy" id="412755"/>
    <lineage>
        <taxon>unclassified sequences</taxon>
        <taxon>metagenomes</taxon>
        <taxon>ecological metagenomes</taxon>
    </lineage>
</organism>
<dbReference type="GO" id="GO:0005524">
    <property type="term" value="F:ATP binding"/>
    <property type="evidence" value="ECO:0007669"/>
    <property type="project" value="InterPro"/>
</dbReference>
<reference evidence="3" key="1">
    <citation type="journal article" date="2015" name="Nature">
        <title>Complex archaea that bridge the gap between prokaryotes and eukaryotes.</title>
        <authorList>
            <person name="Spang A."/>
            <person name="Saw J.H."/>
            <person name="Jorgensen S.L."/>
            <person name="Zaremba-Niedzwiedzka K."/>
            <person name="Martijn J."/>
            <person name="Lind A.E."/>
            <person name="van Eijk R."/>
            <person name="Schleper C."/>
            <person name="Guy L."/>
            <person name="Ettema T.J."/>
        </authorList>
    </citation>
    <scope>NUCLEOTIDE SEQUENCE</scope>
</reference>
<feature type="transmembrane region" description="Helical" evidence="1">
    <location>
        <begin position="174"/>
        <end position="199"/>
    </location>
</feature>
<feature type="transmembrane region" description="Helical" evidence="1">
    <location>
        <begin position="12"/>
        <end position="37"/>
    </location>
</feature>
<dbReference type="AlphaFoldDB" id="A0A0F9PEP2"/>
<name>A0A0F9PEP2_9ZZZZ</name>
<keyword evidence="1" id="KW-1133">Transmembrane helix</keyword>
<keyword evidence="1" id="KW-0472">Membrane</keyword>
<gene>
    <name evidence="3" type="ORF">LCGC14_1224800</name>
</gene>
<dbReference type="GO" id="GO:0004176">
    <property type="term" value="F:ATP-dependent peptidase activity"/>
    <property type="evidence" value="ECO:0007669"/>
    <property type="project" value="InterPro"/>
</dbReference>
<comment type="caution">
    <text evidence="3">The sequence shown here is derived from an EMBL/GenBank/DDBJ whole genome shotgun (WGS) entry which is preliminary data.</text>
</comment>
<keyword evidence="1" id="KW-0812">Transmembrane</keyword>
<dbReference type="GO" id="GO:0004222">
    <property type="term" value="F:metalloendopeptidase activity"/>
    <property type="evidence" value="ECO:0007669"/>
    <property type="project" value="InterPro"/>
</dbReference>
<feature type="transmembrane region" description="Helical" evidence="1">
    <location>
        <begin position="150"/>
        <end position="168"/>
    </location>
</feature>
<dbReference type="InterPro" id="IPR037219">
    <property type="entry name" value="Peptidase_M41-like"/>
</dbReference>
<dbReference type="SUPFAM" id="SSF140990">
    <property type="entry name" value="FtsH protease domain-like"/>
    <property type="match status" value="1"/>
</dbReference>
<dbReference type="Pfam" id="PF01434">
    <property type="entry name" value="Peptidase_M41"/>
    <property type="match status" value="1"/>
</dbReference>
<evidence type="ECO:0000256" key="1">
    <source>
        <dbReference type="SAM" id="Phobius"/>
    </source>
</evidence>
<feature type="transmembrane region" description="Helical" evidence="1">
    <location>
        <begin position="43"/>
        <end position="61"/>
    </location>
</feature>
<dbReference type="EMBL" id="LAZR01006485">
    <property type="protein sequence ID" value="KKM91807.1"/>
    <property type="molecule type" value="Genomic_DNA"/>
</dbReference>
<feature type="transmembrane region" description="Helical" evidence="1">
    <location>
        <begin position="119"/>
        <end position="138"/>
    </location>
</feature>
<evidence type="ECO:0000313" key="3">
    <source>
        <dbReference type="EMBL" id="KKM91807.1"/>
    </source>
</evidence>
<accession>A0A0F9PEP2</accession>